<organism evidence="2 3">
    <name type="scientific">Tetracentron sinense</name>
    <name type="common">Spur-leaf</name>
    <dbReference type="NCBI Taxonomy" id="13715"/>
    <lineage>
        <taxon>Eukaryota</taxon>
        <taxon>Viridiplantae</taxon>
        <taxon>Streptophyta</taxon>
        <taxon>Embryophyta</taxon>
        <taxon>Tracheophyta</taxon>
        <taxon>Spermatophyta</taxon>
        <taxon>Magnoliopsida</taxon>
        <taxon>Trochodendrales</taxon>
        <taxon>Trochodendraceae</taxon>
        <taxon>Tetracentron</taxon>
    </lineage>
</organism>
<dbReference type="Pfam" id="PF01453">
    <property type="entry name" value="B_lectin"/>
    <property type="match status" value="1"/>
</dbReference>
<dbReference type="Proteomes" id="UP000655225">
    <property type="component" value="Unassembled WGS sequence"/>
</dbReference>
<reference evidence="2 3" key="1">
    <citation type="submission" date="2020-04" db="EMBL/GenBank/DDBJ databases">
        <title>Plant Genome Project.</title>
        <authorList>
            <person name="Zhang R.-G."/>
        </authorList>
    </citation>
    <scope>NUCLEOTIDE SEQUENCE [LARGE SCALE GENOMIC DNA]</scope>
    <source>
        <strain evidence="2">YNK0</strain>
        <tissue evidence="2">Leaf</tissue>
    </source>
</reference>
<name>A0A835DAT1_TETSI</name>
<protein>
    <recommendedName>
        <fullName evidence="1">Bulb-type lectin domain-containing protein</fullName>
    </recommendedName>
</protein>
<dbReference type="AlphaFoldDB" id="A0A835DAT1"/>
<evidence type="ECO:0000313" key="3">
    <source>
        <dbReference type="Proteomes" id="UP000655225"/>
    </source>
</evidence>
<dbReference type="PROSITE" id="PS50927">
    <property type="entry name" value="BULB_LECTIN"/>
    <property type="match status" value="1"/>
</dbReference>
<gene>
    <name evidence="2" type="ORF">HHK36_021592</name>
</gene>
<dbReference type="InterPro" id="IPR001480">
    <property type="entry name" value="Bulb-type_lectin_dom"/>
</dbReference>
<dbReference type="EMBL" id="JABCRI010000015">
    <property type="protein sequence ID" value="KAF8393349.1"/>
    <property type="molecule type" value="Genomic_DNA"/>
</dbReference>
<feature type="domain" description="Bulb-type lectin" evidence="1">
    <location>
        <begin position="1"/>
        <end position="136"/>
    </location>
</feature>
<proteinExistence type="predicted"/>
<dbReference type="Gene3D" id="2.90.10.10">
    <property type="entry name" value="Bulb-type lectin domain"/>
    <property type="match status" value="1"/>
</dbReference>
<dbReference type="InterPro" id="IPR036426">
    <property type="entry name" value="Bulb-type_lectin_dom_sf"/>
</dbReference>
<dbReference type="OrthoDB" id="4062651at2759"/>
<evidence type="ECO:0000313" key="2">
    <source>
        <dbReference type="EMBL" id="KAF8393349.1"/>
    </source>
</evidence>
<keyword evidence="3" id="KW-1185">Reference proteome</keyword>
<comment type="caution">
    <text evidence="2">The sequence shown here is derived from an EMBL/GenBank/DDBJ whole genome shotgun (WGS) entry which is preliminary data.</text>
</comment>
<dbReference type="SUPFAM" id="SSF51110">
    <property type="entry name" value="alpha-D-mannose-specific plant lectins"/>
    <property type="match status" value="1"/>
</dbReference>
<dbReference type="SMART" id="SM00108">
    <property type="entry name" value="B_lectin"/>
    <property type="match status" value="1"/>
</dbReference>
<sequence>MSKANGNKLLTQVTFLYFATTTRHHYTRPTTHVIPALSFCRWDLQIRILKPQKFETANEDPDELIVWVANRDTPVIDTYGVLTINGDGHLKIIRGEETLIVLNSNKATTNATATLEDTGNFIMREVNSKRVLWQGFDYPTNTLLPGMKLGVNFKTGHRWSLVPWLSSEVHTTRTFTLGGDPNSTTQLFIWQRGDLYWTSGACGNRSFEFFEHQYSLWELHEKYQMKISDGDEKYFTYSVKKGSNSMWVRHETNPWIH</sequence>
<dbReference type="PANTHER" id="PTHR32444:SF128">
    <property type="entry name" value="CURCULIN-LIKE (MANNOSE-BINDING) LECTIN FAMILY PROTEIN"/>
    <property type="match status" value="1"/>
</dbReference>
<accession>A0A835DAT1</accession>
<dbReference type="PANTHER" id="PTHR32444">
    <property type="entry name" value="BULB-TYPE LECTIN DOMAIN-CONTAINING PROTEIN"/>
    <property type="match status" value="1"/>
</dbReference>
<evidence type="ECO:0000259" key="1">
    <source>
        <dbReference type="PROSITE" id="PS50927"/>
    </source>
</evidence>